<dbReference type="PANTHER" id="PTHR46623:SF6">
    <property type="entry name" value="ALPHA_BETA-HYDROLASES SUPERFAMILY PROTEIN"/>
    <property type="match status" value="1"/>
</dbReference>
<dbReference type="Proteomes" id="UP001230156">
    <property type="component" value="Unassembled WGS sequence"/>
</dbReference>
<dbReference type="InterPro" id="IPR029058">
    <property type="entry name" value="AB_hydrolase_fold"/>
</dbReference>
<dbReference type="SUPFAM" id="SSF53474">
    <property type="entry name" value="alpha/beta-Hydrolases"/>
    <property type="match status" value="1"/>
</dbReference>
<sequence>MGQTIGLKASDGFLLGGYRADPQGKPKGGLVVIQEIFGVNHHIRNVCDRFAALGYAAVAPAMFDRAKADVDLGYDKAGIDEGVKLRAAIKLEDSLKDVQASIDAAKSAGKVGVVGYCWGGSLAFLAAARLSGLACAVGYYGGMIAAHKDEKPKVPTILHFGEQDNGIPMSDVETIKAARPELKIYTYAAGHGFSCDERGSFDAASHEQALKVTLAFFKENLEN</sequence>
<feature type="domain" description="Dienelactone hydrolase" evidence="1">
    <location>
        <begin position="16"/>
        <end position="219"/>
    </location>
</feature>
<accession>A0ABU0YFW2</accession>
<dbReference type="InterPro" id="IPR002925">
    <property type="entry name" value="Dienelactn_hydro"/>
</dbReference>
<dbReference type="EMBL" id="JAUYVI010000001">
    <property type="protein sequence ID" value="MDQ7246607.1"/>
    <property type="molecule type" value="Genomic_DNA"/>
</dbReference>
<protein>
    <submittedName>
        <fullName evidence="2">Dienelactone hydrolase family protein</fullName>
        <ecNumber evidence="2">3.1.-.-</ecNumber>
    </submittedName>
</protein>
<evidence type="ECO:0000313" key="3">
    <source>
        <dbReference type="Proteomes" id="UP001230156"/>
    </source>
</evidence>
<evidence type="ECO:0000259" key="1">
    <source>
        <dbReference type="Pfam" id="PF01738"/>
    </source>
</evidence>
<keyword evidence="2" id="KW-0378">Hydrolase</keyword>
<organism evidence="2 3">
    <name type="scientific">Dongia sedimenti</name>
    <dbReference type="NCBI Taxonomy" id="3064282"/>
    <lineage>
        <taxon>Bacteria</taxon>
        <taxon>Pseudomonadati</taxon>
        <taxon>Pseudomonadota</taxon>
        <taxon>Alphaproteobacteria</taxon>
        <taxon>Rhodospirillales</taxon>
        <taxon>Dongiaceae</taxon>
        <taxon>Dongia</taxon>
    </lineage>
</organism>
<dbReference type="InterPro" id="IPR051049">
    <property type="entry name" value="Dienelactone_hydrolase-like"/>
</dbReference>
<keyword evidence="3" id="KW-1185">Reference proteome</keyword>
<gene>
    <name evidence="2" type="ORF">Q8A70_02970</name>
</gene>
<dbReference type="PANTHER" id="PTHR46623">
    <property type="entry name" value="CARBOXYMETHYLENEBUTENOLIDASE-RELATED"/>
    <property type="match status" value="1"/>
</dbReference>
<proteinExistence type="predicted"/>
<reference evidence="3" key="1">
    <citation type="submission" date="2023-08" db="EMBL/GenBank/DDBJ databases">
        <title>Rhodospirillaceae gen. nov., a novel taxon isolated from the Yangtze River Yuezi River estuary sludge.</title>
        <authorList>
            <person name="Ruan L."/>
        </authorList>
    </citation>
    <scope>NUCLEOTIDE SEQUENCE [LARGE SCALE GENOMIC DNA]</scope>
    <source>
        <strain evidence="3">R-7</strain>
    </source>
</reference>
<dbReference type="RefSeq" id="WP_379953998.1">
    <property type="nucleotide sequence ID" value="NZ_JAUYVI010000001.1"/>
</dbReference>
<dbReference type="Gene3D" id="3.40.50.1820">
    <property type="entry name" value="alpha/beta hydrolase"/>
    <property type="match status" value="1"/>
</dbReference>
<dbReference type="EC" id="3.1.-.-" evidence="2"/>
<dbReference type="Pfam" id="PF01738">
    <property type="entry name" value="DLH"/>
    <property type="match status" value="1"/>
</dbReference>
<evidence type="ECO:0000313" key="2">
    <source>
        <dbReference type="EMBL" id="MDQ7246607.1"/>
    </source>
</evidence>
<dbReference type="GO" id="GO:0016787">
    <property type="term" value="F:hydrolase activity"/>
    <property type="evidence" value="ECO:0007669"/>
    <property type="project" value="UniProtKB-KW"/>
</dbReference>
<name>A0ABU0YFW2_9PROT</name>
<comment type="caution">
    <text evidence="2">The sequence shown here is derived from an EMBL/GenBank/DDBJ whole genome shotgun (WGS) entry which is preliminary data.</text>
</comment>